<gene>
    <name evidence="6" type="ORF">D6Z83_05420</name>
    <name evidence="7" type="ORF">EBE87_21845</name>
</gene>
<evidence type="ECO:0000313" key="7">
    <source>
        <dbReference type="EMBL" id="RMI17571.1"/>
    </source>
</evidence>
<dbReference type="GO" id="GO:0016811">
    <property type="term" value="F:hydrolase activity, acting on carbon-nitrogen (but not peptide) bonds, in linear amides"/>
    <property type="evidence" value="ECO:0007669"/>
    <property type="project" value="InterPro"/>
</dbReference>
<comment type="caution">
    <text evidence="6">The sequence shown here is derived from an EMBL/GenBank/DDBJ whole genome shotgun (WGS) entry which is preliminary data.</text>
</comment>
<keyword evidence="8" id="KW-1185">Reference proteome</keyword>
<evidence type="ECO:0000313" key="8">
    <source>
        <dbReference type="Proteomes" id="UP000274097"/>
    </source>
</evidence>
<evidence type="ECO:0000259" key="5">
    <source>
        <dbReference type="Pfam" id="PF24827"/>
    </source>
</evidence>
<dbReference type="AlphaFoldDB" id="A0A3A9JMX3"/>
<organism evidence="6 9">
    <name type="scientific">Teichococcus wenyumeiae</name>
    <dbReference type="NCBI Taxonomy" id="2478470"/>
    <lineage>
        <taxon>Bacteria</taxon>
        <taxon>Pseudomonadati</taxon>
        <taxon>Pseudomonadota</taxon>
        <taxon>Alphaproteobacteria</taxon>
        <taxon>Acetobacterales</taxon>
        <taxon>Roseomonadaceae</taxon>
        <taxon>Roseomonas</taxon>
    </lineage>
</organism>
<evidence type="ECO:0000256" key="4">
    <source>
        <dbReference type="ARBA" id="ARBA00022833"/>
    </source>
</evidence>
<dbReference type="Proteomes" id="UP000278036">
    <property type="component" value="Unassembled WGS sequence"/>
</dbReference>
<dbReference type="PANTHER" id="PTHR37326:SF1">
    <property type="entry name" value="BLL3975 PROTEIN"/>
    <property type="match status" value="1"/>
</dbReference>
<evidence type="ECO:0000256" key="2">
    <source>
        <dbReference type="ARBA" id="ARBA00022723"/>
    </source>
</evidence>
<dbReference type="EMBL" id="RAQU01000021">
    <property type="protein sequence ID" value="RKK05186.1"/>
    <property type="molecule type" value="Genomic_DNA"/>
</dbReference>
<dbReference type="InParanoid" id="A0A3A9JMX3"/>
<sequence>MLAFVYSLHQSILFGRGSMAASPVVAELDLGKNGKQVGHLRVPRSRDDSGWGTELVPIVSVANGSGPTVLLTAGNHGDEYEGQVALLDLARSLRAEEVQGRVILLPAMHYPACAAGKRLSPIDGRDFNRCFPGDPFGTFAQVLAHFVDSVLLPLCDFQMDLHSGGTGMDILPCAVGHALDEPEMMRRTLDMADAFGAPITMVLREVNAGPTLLASAERRGIVALSSELGGGGRLHAGNLAITRRGATNVLRHAGVLPGQPEAGPYGPSRRMTVPDFSDYVFAPQDGIWEAADPLGSAVEAGAPAGRLHLTEAPGRDAIPLAYGSSGLLWCVRFAGRVRAGDPVAIVAHDL</sequence>
<dbReference type="InterPro" id="IPR053138">
    <property type="entry name" value="N-alpha-Ac-DABA_deacetylase"/>
</dbReference>
<name>A0A3A9JMX3_9PROT</name>
<dbReference type="Proteomes" id="UP000274097">
    <property type="component" value="Unassembled WGS sequence"/>
</dbReference>
<evidence type="ECO:0000313" key="9">
    <source>
        <dbReference type="Proteomes" id="UP000278036"/>
    </source>
</evidence>
<evidence type="ECO:0000313" key="6">
    <source>
        <dbReference type="EMBL" id="RKK05186.1"/>
    </source>
</evidence>
<proteinExistence type="predicted"/>
<feature type="domain" description="Succinylglutamate desuccinylase/Aspartoacylase catalytic" evidence="5">
    <location>
        <begin position="66"/>
        <end position="252"/>
    </location>
</feature>
<protein>
    <submittedName>
        <fullName evidence="6">Peptidase M14</fullName>
    </submittedName>
</protein>
<dbReference type="PIRSF" id="PIRSF039012">
    <property type="entry name" value="ASP"/>
    <property type="match status" value="1"/>
</dbReference>
<keyword evidence="4" id="KW-0862">Zinc</keyword>
<dbReference type="GO" id="GO:0046872">
    <property type="term" value="F:metal ion binding"/>
    <property type="evidence" value="ECO:0007669"/>
    <property type="project" value="UniProtKB-KW"/>
</dbReference>
<dbReference type="Pfam" id="PF24827">
    <property type="entry name" value="AstE_AspA_cat"/>
    <property type="match status" value="1"/>
</dbReference>
<dbReference type="GO" id="GO:0016788">
    <property type="term" value="F:hydrolase activity, acting on ester bonds"/>
    <property type="evidence" value="ECO:0007669"/>
    <property type="project" value="InterPro"/>
</dbReference>
<reference evidence="6 9" key="1">
    <citation type="submission" date="2018-09" db="EMBL/GenBank/DDBJ databases">
        <title>Roseomonas sp. nov., isolated from feces of Tibetan antelopes in the Qinghai-Tibet plateau, China.</title>
        <authorList>
            <person name="Tian Z."/>
        </authorList>
    </citation>
    <scope>NUCLEOTIDE SEQUENCE [LARGE SCALE GENOMIC DNA]</scope>
    <source>
        <strain evidence="7 8">Z23</strain>
        <strain evidence="6 9">Z24</strain>
    </source>
</reference>
<dbReference type="Gene3D" id="3.40.630.10">
    <property type="entry name" value="Zn peptidases"/>
    <property type="match status" value="1"/>
</dbReference>
<dbReference type="SUPFAM" id="SSF53187">
    <property type="entry name" value="Zn-dependent exopeptidases"/>
    <property type="match status" value="1"/>
</dbReference>
<dbReference type="InterPro" id="IPR055438">
    <property type="entry name" value="AstE_AspA_cat"/>
</dbReference>
<comment type="cofactor">
    <cofactor evidence="1">
        <name>Zn(2+)</name>
        <dbReference type="ChEBI" id="CHEBI:29105"/>
    </cofactor>
</comment>
<dbReference type="InterPro" id="IPR043795">
    <property type="entry name" value="N-alpha-Ac-DABA-like"/>
</dbReference>
<evidence type="ECO:0000256" key="1">
    <source>
        <dbReference type="ARBA" id="ARBA00001947"/>
    </source>
</evidence>
<dbReference type="CDD" id="cd06252">
    <property type="entry name" value="M14_ASTE_ASPA-like"/>
    <property type="match status" value="1"/>
</dbReference>
<dbReference type="PANTHER" id="PTHR37326">
    <property type="entry name" value="BLL3975 PROTEIN"/>
    <property type="match status" value="1"/>
</dbReference>
<keyword evidence="3" id="KW-0378">Hydrolase</keyword>
<keyword evidence="2" id="KW-0479">Metal-binding</keyword>
<dbReference type="EMBL" id="RFLX01000025">
    <property type="protein sequence ID" value="RMI17571.1"/>
    <property type="molecule type" value="Genomic_DNA"/>
</dbReference>
<evidence type="ECO:0000256" key="3">
    <source>
        <dbReference type="ARBA" id="ARBA00022801"/>
    </source>
</evidence>
<accession>A0A3A9JMX3</accession>